<evidence type="ECO:0000256" key="2">
    <source>
        <dbReference type="ARBA" id="ARBA00022448"/>
    </source>
</evidence>
<dbReference type="PANTHER" id="PTHR47977">
    <property type="entry name" value="RAS-RELATED PROTEIN RAB"/>
    <property type="match status" value="1"/>
</dbReference>
<protein>
    <submittedName>
        <fullName evidence="8">Uncharacterized protein</fullName>
    </submittedName>
</protein>
<keyword evidence="9" id="KW-1185">Reference proteome</keyword>
<dbReference type="AlphaFoldDB" id="A0AAD9I4W3"/>
<dbReference type="Pfam" id="PF00071">
    <property type="entry name" value="Ras"/>
    <property type="match status" value="1"/>
</dbReference>
<dbReference type="SUPFAM" id="SSF52540">
    <property type="entry name" value="P-loop containing nucleoside triphosphate hydrolases"/>
    <property type="match status" value="1"/>
</dbReference>
<dbReference type="FunFam" id="3.40.50.300:FF:000229">
    <property type="entry name" value="Probable Ras-related protein Rab-6A"/>
    <property type="match status" value="1"/>
</dbReference>
<dbReference type="GO" id="GO:0015031">
    <property type="term" value="P:protein transport"/>
    <property type="evidence" value="ECO:0007669"/>
    <property type="project" value="UniProtKB-KW"/>
</dbReference>
<dbReference type="SMART" id="SM00174">
    <property type="entry name" value="RHO"/>
    <property type="match status" value="1"/>
</dbReference>
<dbReference type="InterPro" id="IPR027417">
    <property type="entry name" value="P-loop_NTPase"/>
</dbReference>
<evidence type="ECO:0000256" key="3">
    <source>
        <dbReference type="ARBA" id="ARBA00022741"/>
    </source>
</evidence>
<proteinExistence type="inferred from homology"/>
<name>A0AAD9I4W3_9PEZI</name>
<dbReference type="InterPro" id="IPR001806">
    <property type="entry name" value="Small_GTPase"/>
</dbReference>
<comment type="similarity">
    <text evidence="1">Belongs to the small GTPase superfamily. Rab family.</text>
</comment>
<dbReference type="InterPro" id="IPR005225">
    <property type="entry name" value="Small_GTP-bd"/>
</dbReference>
<dbReference type="NCBIfam" id="TIGR00231">
    <property type="entry name" value="small_GTP"/>
    <property type="match status" value="1"/>
</dbReference>
<dbReference type="CDD" id="cd01861">
    <property type="entry name" value="Rab6"/>
    <property type="match status" value="1"/>
</dbReference>
<keyword evidence="7" id="KW-0636">Prenylation</keyword>
<dbReference type="EMBL" id="JAQQPM010000004">
    <property type="protein sequence ID" value="KAK2070565.1"/>
    <property type="molecule type" value="Genomic_DNA"/>
</dbReference>
<accession>A0AAD9I4W3</accession>
<dbReference type="Proteomes" id="UP001217918">
    <property type="component" value="Unassembled WGS sequence"/>
</dbReference>
<organism evidence="8 9">
    <name type="scientific">Phyllachora maydis</name>
    <dbReference type="NCBI Taxonomy" id="1825666"/>
    <lineage>
        <taxon>Eukaryota</taxon>
        <taxon>Fungi</taxon>
        <taxon>Dikarya</taxon>
        <taxon>Ascomycota</taxon>
        <taxon>Pezizomycotina</taxon>
        <taxon>Sordariomycetes</taxon>
        <taxon>Sordariomycetidae</taxon>
        <taxon>Phyllachorales</taxon>
        <taxon>Phyllachoraceae</taxon>
        <taxon>Phyllachora</taxon>
    </lineage>
</organism>
<dbReference type="SMART" id="SM00176">
    <property type="entry name" value="RAN"/>
    <property type="match status" value="1"/>
</dbReference>
<sequence>MAQAGGSYNNPLKKFKLVFLGEQSVGKTSLITRFMYDSFDSAYQATIGIDFLSKTMYLEDRTVRLQLWDTAGQERFRSLIPSYIRDSSVAVVVYDISNAKSFQNTRKWIDDVRAERGNDVIIVLVGNKTDLNDKREVTTQQGEEEAKKNNLMFVETSAKLGHNVKTLFKRIAQALPGMEGMDAAAHASSQMIDVRTNASQPVQDCAFVHTVGIWSDCHVEIQMYFQQCFQGRELVADFTGACRCHSLLSFQQDVVHNLNKESVSLIMPVRIPSAGRTETLCFGAAGASVFAPFYLMMPGAEERMAKQTAYWAPRWERNITFFKSPVERGTQRVTPPVAKMVRNSVQYVDQRLHVEKNFKKLDTGIRKNMDRVGWPKRG</sequence>
<evidence type="ECO:0000256" key="1">
    <source>
        <dbReference type="ARBA" id="ARBA00006270"/>
    </source>
</evidence>
<keyword evidence="6" id="KW-0449">Lipoprotein</keyword>
<dbReference type="Gene3D" id="3.40.50.300">
    <property type="entry name" value="P-loop containing nucleotide triphosphate hydrolases"/>
    <property type="match status" value="1"/>
</dbReference>
<dbReference type="InterPro" id="IPR050227">
    <property type="entry name" value="Rab"/>
</dbReference>
<evidence type="ECO:0000256" key="4">
    <source>
        <dbReference type="ARBA" id="ARBA00022927"/>
    </source>
</evidence>
<comment type="caution">
    <text evidence="8">The sequence shown here is derived from an EMBL/GenBank/DDBJ whole genome shotgun (WGS) entry which is preliminary data.</text>
</comment>
<keyword evidence="2" id="KW-0813">Transport</keyword>
<dbReference type="SMART" id="SM00175">
    <property type="entry name" value="RAB"/>
    <property type="match status" value="1"/>
</dbReference>
<reference evidence="8" key="1">
    <citation type="journal article" date="2023" name="Mol. Plant Microbe Interact.">
        <title>Elucidating the Obligate Nature and Biological Capacity of an Invasive Fungal Corn Pathogen.</title>
        <authorList>
            <person name="MacCready J.S."/>
            <person name="Roggenkamp E.M."/>
            <person name="Gdanetz K."/>
            <person name="Chilvers M.I."/>
        </authorList>
    </citation>
    <scope>NUCLEOTIDE SEQUENCE</scope>
    <source>
        <strain evidence="8">PM02</strain>
    </source>
</reference>
<dbReference type="GO" id="GO:0005525">
    <property type="term" value="F:GTP binding"/>
    <property type="evidence" value="ECO:0007669"/>
    <property type="project" value="UniProtKB-KW"/>
</dbReference>
<evidence type="ECO:0000313" key="8">
    <source>
        <dbReference type="EMBL" id="KAK2070565.1"/>
    </source>
</evidence>
<dbReference type="PROSITE" id="PS51421">
    <property type="entry name" value="RAS"/>
    <property type="match status" value="1"/>
</dbReference>
<evidence type="ECO:0000256" key="7">
    <source>
        <dbReference type="ARBA" id="ARBA00023289"/>
    </source>
</evidence>
<gene>
    <name evidence="8" type="ORF">P8C59_005050</name>
</gene>
<dbReference type="PROSITE" id="PS51420">
    <property type="entry name" value="RHO"/>
    <property type="match status" value="1"/>
</dbReference>
<dbReference type="GO" id="GO:0003924">
    <property type="term" value="F:GTPase activity"/>
    <property type="evidence" value="ECO:0007669"/>
    <property type="project" value="InterPro"/>
</dbReference>
<dbReference type="PROSITE" id="PS51419">
    <property type="entry name" value="RAB"/>
    <property type="match status" value="1"/>
</dbReference>
<evidence type="ECO:0000256" key="5">
    <source>
        <dbReference type="ARBA" id="ARBA00023134"/>
    </source>
</evidence>
<dbReference type="PRINTS" id="PR00449">
    <property type="entry name" value="RASTRNSFRMNG"/>
</dbReference>
<keyword evidence="4" id="KW-0653">Protein transport</keyword>
<evidence type="ECO:0000256" key="6">
    <source>
        <dbReference type="ARBA" id="ARBA00023288"/>
    </source>
</evidence>
<keyword evidence="5" id="KW-0342">GTP-binding</keyword>
<keyword evidence="3" id="KW-0547">Nucleotide-binding</keyword>
<dbReference type="SMART" id="SM00173">
    <property type="entry name" value="RAS"/>
    <property type="match status" value="1"/>
</dbReference>
<evidence type="ECO:0000313" key="9">
    <source>
        <dbReference type="Proteomes" id="UP001217918"/>
    </source>
</evidence>